<keyword evidence="4" id="KW-1185">Reference proteome</keyword>
<dbReference type="EMBL" id="CP051167">
    <property type="protein sequence ID" value="QIZ73350.1"/>
    <property type="molecule type" value="Genomic_DNA"/>
</dbReference>
<dbReference type="SUPFAM" id="SSF55729">
    <property type="entry name" value="Acyl-CoA N-acyltransferases (Nat)"/>
    <property type="match status" value="1"/>
</dbReference>
<gene>
    <name evidence="3" type="ORF">HCG48_24370</name>
</gene>
<accession>A0A6H1U5C1</accession>
<keyword evidence="3" id="KW-0808">Transferase</keyword>
<dbReference type="PANTHER" id="PTHR47443:SF3">
    <property type="entry name" value="GCN5-RELATED N-ACETYLTRANSFERASE 4, CHLOROPLASTIC"/>
    <property type="match status" value="1"/>
</dbReference>
<proteinExistence type="predicted"/>
<name>A0A6H1U5C1_9CYAN</name>
<feature type="region of interest" description="Disordered" evidence="1">
    <location>
        <begin position="1"/>
        <end position="25"/>
    </location>
</feature>
<evidence type="ECO:0000256" key="1">
    <source>
        <dbReference type="SAM" id="MobiDB-lite"/>
    </source>
</evidence>
<dbReference type="PROSITE" id="PS51186">
    <property type="entry name" value="GNAT"/>
    <property type="match status" value="1"/>
</dbReference>
<dbReference type="RefSeq" id="WP_168571496.1">
    <property type="nucleotide sequence ID" value="NZ_CP051167.1"/>
</dbReference>
<sequence>MNLSFTTPQQHYPETTHLGAGSSGFSIATAQPEDLPKIADILTESFHGREDPMCWLNPLLRVGIHEDLRTRLRSRSPHYICLVAVTPSPVREAIATVEMALRSLHPWPLDASPFPYLSNLAVAPDSRRRGAARHLLLACEEMAREWGYRELYLHVLENNRPARRLYFKMGYRLRQVDWSWGAWLFRQPRRLLLHKTLH</sequence>
<dbReference type="Gene3D" id="3.40.630.30">
    <property type="match status" value="1"/>
</dbReference>
<dbReference type="InterPro" id="IPR000182">
    <property type="entry name" value="GNAT_dom"/>
</dbReference>
<evidence type="ECO:0000259" key="2">
    <source>
        <dbReference type="PROSITE" id="PS51186"/>
    </source>
</evidence>
<dbReference type="KEGG" id="oxy:HCG48_24370"/>
<feature type="domain" description="N-acetyltransferase" evidence="2">
    <location>
        <begin position="25"/>
        <end position="190"/>
    </location>
</feature>
<dbReference type="GO" id="GO:0016747">
    <property type="term" value="F:acyltransferase activity, transferring groups other than amino-acyl groups"/>
    <property type="evidence" value="ECO:0007669"/>
    <property type="project" value="InterPro"/>
</dbReference>
<organism evidence="3 4">
    <name type="scientific">Oxynema aestuarii AP17</name>
    <dbReference type="NCBI Taxonomy" id="2064643"/>
    <lineage>
        <taxon>Bacteria</taxon>
        <taxon>Bacillati</taxon>
        <taxon>Cyanobacteriota</taxon>
        <taxon>Cyanophyceae</taxon>
        <taxon>Oscillatoriophycideae</taxon>
        <taxon>Oscillatoriales</taxon>
        <taxon>Oscillatoriaceae</taxon>
        <taxon>Oxynema</taxon>
        <taxon>Oxynema aestuarii</taxon>
    </lineage>
</organism>
<dbReference type="AlphaFoldDB" id="A0A6H1U5C1"/>
<dbReference type="Proteomes" id="UP000500857">
    <property type="component" value="Chromosome"/>
</dbReference>
<dbReference type="CDD" id="cd04301">
    <property type="entry name" value="NAT_SF"/>
    <property type="match status" value="1"/>
</dbReference>
<dbReference type="InterPro" id="IPR016181">
    <property type="entry name" value="Acyl_CoA_acyltransferase"/>
</dbReference>
<evidence type="ECO:0000313" key="4">
    <source>
        <dbReference type="Proteomes" id="UP000500857"/>
    </source>
</evidence>
<dbReference type="PANTHER" id="PTHR47443">
    <property type="entry name" value="ACYL-COA N-ACYLTRANSFERASES (NAT) SUPERFAMILY PROTEIN"/>
    <property type="match status" value="1"/>
</dbReference>
<feature type="compositionally biased region" description="Polar residues" evidence="1">
    <location>
        <begin position="1"/>
        <end position="13"/>
    </location>
</feature>
<protein>
    <submittedName>
        <fullName evidence="3">GNAT family N-acetyltransferase</fullName>
    </submittedName>
</protein>
<dbReference type="Pfam" id="PF00583">
    <property type="entry name" value="Acetyltransf_1"/>
    <property type="match status" value="1"/>
</dbReference>
<evidence type="ECO:0000313" key="3">
    <source>
        <dbReference type="EMBL" id="QIZ73350.1"/>
    </source>
</evidence>
<reference evidence="3 4" key="1">
    <citation type="submission" date="2020-04" db="EMBL/GenBank/DDBJ databases">
        <authorList>
            <person name="Basu S."/>
            <person name="Maruthanayagam V."/>
            <person name="Chakraborty S."/>
            <person name="Pramanik A."/>
            <person name="Mukherjee J."/>
            <person name="Brink B."/>
        </authorList>
    </citation>
    <scope>NUCLEOTIDE SEQUENCE [LARGE SCALE GENOMIC DNA]</scope>
    <source>
        <strain evidence="3 4">AP17</strain>
    </source>
</reference>